<dbReference type="Proteomes" id="UP001341840">
    <property type="component" value="Unassembled WGS sequence"/>
</dbReference>
<name>A0ABU6WDL2_9FABA</name>
<evidence type="ECO:0000313" key="2">
    <source>
        <dbReference type="Proteomes" id="UP001341840"/>
    </source>
</evidence>
<dbReference type="PANTHER" id="PTHR47074:SF11">
    <property type="entry name" value="REVERSE TRANSCRIPTASE-LIKE PROTEIN"/>
    <property type="match status" value="1"/>
</dbReference>
<comment type="caution">
    <text evidence="1">The sequence shown here is derived from an EMBL/GenBank/DDBJ whole genome shotgun (WGS) entry which is preliminary data.</text>
</comment>
<dbReference type="PANTHER" id="PTHR47074">
    <property type="entry name" value="BNAC02G40300D PROTEIN"/>
    <property type="match status" value="1"/>
</dbReference>
<evidence type="ECO:0000313" key="1">
    <source>
        <dbReference type="EMBL" id="MED6183456.1"/>
    </source>
</evidence>
<reference evidence="1 2" key="1">
    <citation type="journal article" date="2023" name="Plants (Basel)">
        <title>Bridging the Gap: Combining Genomics and Transcriptomics Approaches to Understand Stylosanthes scabra, an Orphan Legume from the Brazilian Caatinga.</title>
        <authorList>
            <person name="Ferreira-Neto J.R.C."/>
            <person name="da Silva M.D."/>
            <person name="Binneck E."/>
            <person name="de Melo N.F."/>
            <person name="da Silva R.H."/>
            <person name="de Melo A.L.T.M."/>
            <person name="Pandolfi V."/>
            <person name="Bustamante F.O."/>
            <person name="Brasileiro-Vidal A.C."/>
            <person name="Benko-Iseppon A.M."/>
        </authorList>
    </citation>
    <scope>NUCLEOTIDE SEQUENCE [LARGE SCALE GENOMIC DNA]</scope>
    <source>
        <tissue evidence="1">Leaves</tissue>
    </source>
</reference>
<proteinExistence type="predicted"/>
<gene>
    <name evidence="1" type="ORF">PIB30_038058</name>
</gene>
<evidence type="ECO:0008006" key="3">
    <source>
        <dbReference type="Google" id="ProtNLM"/>
    </source>
</evidence>
<dbReference type="InterPro" id="IPR052929">
    <property type="entry name" value="RNase_H-like_EbsB-rel"/>
</dbReference>
<keyword evidence="2" id="KW-1185">Reference proteome</keyword>
<protein>
    <recommendedName>
        <fullName evidence="3">RNase H type-1 domain-containing protein</fullName>
    </recommendedName>
</protein>
<accession>A0ABU6WDL2</accession>
<sequence>MHYFQDELVRSKNSLGKDNMKRWCSIAFLLWSTCKTRNNNVFLSFQPDPTATIFTAKLIESEYSNPHHKITHPIQTTETKWNHPITWRPPPSNWLKINVDATFYSKSGKGAIATVIRDSEEALQGGSTYEIRIGTSLTVESIALQSIIIAPLKLLLRTPIGWVPQHQPISKDSKSLVESVVESSKVNAP</sequence>
<dbReference type="EMBL" id="JASCZI010181437">
    <property type="protein sequence ID" value="MED6183456.1"/>
    <property type="molecule type" value="Genomic_DNA"/>
</dbReference>
<organism evidence="1 2">
    <name type="scientific">Stylosanthes scabra</name>
    <dbReference type="NCBI Taxonomy" id="79078"/>
    <lineage>
        <taxon>Eukaryota</taxon>
        <taxon>Viridiplantae</taxon>
        <taxon>Streptophyta</taxon>
        <taxon>Embryophyta</taxon>
        <taxon>Tracheophyta</taxon>
        <taxon>Spermatophyta</taxon>
        <taxon>Magnoliopsida</taxon>
        <taxon>eudicotyledons</taxon>
        <taxon>Gunneridae</taxon>
        <taxon>Pentapetalae</taxon>
        <taxon>rosids</taxon>
        <taxon>fabids</taxon>
        <taxon>Fabales</taxon>
        <taxon>Fabaceae</taxon>
        <taxon>Papilionoideae</taxon>
        <taxon>50 kb inversion clade</taxon>
        <taxon>dalbergioids sensu lato</taxon>
        <taxon>Dalbergieae</taxon>
        <taxon>Pterocarpus clade</taxon>
        <taxon>Stylosanthes</taxon>
    </lineage>
</organism>